<dbReference type="InterPro" id="IPR003599">
    <property type="entry name" value="Ig_sub"/>
</dbReference>
<accession>A0A8S3RAX3</accession>
<dbReference type="OrthoDB" id="6161934at2759"/>
<organism evidence="10 11">
    <name type="scientific">Mytilus edulis</name>
    <name type="common">Blue mussel</name>
    <dbReference type="NCBI Taxonomy" id="6550"/>
    <lineage>
        <taxon>Eukaryota</taxon>
        <taxon>Metazoa</taxon>
        <taxon>Spiralia</taxon>
        <taxon>Lophotrochozoa</taxon>
        <taxon>Mollusca</taxon>
        <taxon>Bivalvia</taxon>
        <taxon>Autobranchia</taxon>
        <taxon>Pteriomorphia</taxon>
        <taxon>Mytilida</taxon>
        <taxon>Mytiloidea</taxon>
        <taxon>Mytilidae</taxon>
        <taxon>Mytilinae</taxon>
        <taxon>Mytilus</taxon>
    </lineage>
</organism>
<evidence type="ECO:0000256" key="5">
    <source>
        <dbReference type="ARBA" id="ARBA00023136"/>
    </source>
</evidence>
<dbReference type="SMART" id="SM00409">
    <property type="entry name" value="IG"/>
    <property type="match status" value="2"/>
</dbReference>
<dbReference type="InterPro" id="IPR013783">
    <property type="entry name" value="Ig-like_fold"/>
</dbReference>
<evidence type="ECO:0000256" key="2">
    <source>
        <dbReference type="ARBA" id="ARBA00022692"/>
    </source>
</evidence>
<dbReference type="SUPFAM" id="SSF48726">
    <property type="entry name" value="Immunoglobulin"/>
    <property type="match status" value="2"/>
</dbReference>
<dbReference type="Proteomes" id="UP000683360">
    <property type="component" value="Unassembled WGS sequence"/>
</dbReference>
<keyword evidence="2 8" id="KW-0812">Transmembrane</keyword>
<name>A0A8S3RAX3_MYTED</name>
<dbReference type="PANTHER" id="PTHR13869:SF24">
    <property type="entry name" value="BASEMENT MEMBRANE-SPECIFIC HEPARAN SULFATE PROTEOGLYCAN CORE PROTEIN-LIKE"/>
    <property type="match status" value="1"/>
</dbReference>
<dbReference type="InterPro" id="IPR007110">
    <property type="entry name" value="Ig-like_dom"/>
</dbReference>
<evidence type="ECO:0000256" key="1">
    <source>
        <dbReference type="ARBA" id="ARBA00004370"/>
    </source>
</evidence>
<evidence type="ECO:0000256" key="3">
    <source>
        <dbReference type="ARBA" id="ARBA00022729"/>
    </source>
</evidence>
<keyword evidence="7" id="KW-0393">Immunoglobulin domain</keyword>
<feature type="transmembrane region" description="Helical" evidence="8">
    <location>
        <begin position="303"/>
        <end position="326"/>
    </location>
</feature>
<keyword evidence="11" id="KW-1185">Reference proteome</keyword>
<dbReference type="InterPro" id="IPR000920">
    <property type="entry name" value="Myelin_P0-rel"/>
</dbReference>
<dbReference type="EMBL" id="CAJPWZ010000937">
    <property type="protein sequence ID" value="CAG2204095.1"/>
    <property type="molecule type" value="Genomic_DNA"/>
</dbReference>
<comment type="caution">
    <text evidence="10">The sequence shown here is derived from an EMBL/GenBank/DDBJ whole genome shotgun (WGS) entry which is preliminary data.</text>
</comment>
<keyword evidence="4 8" id="KW-1133">Transmembrane helix</keyword>
<proteinExistence type="predicted"/>
<dbReference type="AlphaFoldDB" id="A0A8S3RAX3"/>
<reference evidence="10" key="1">
    <citation type="submission" date="2021-03" db="EMBL/GenBank/DDBJ databases">
        <authorList>
            <person name="Bekaert M."/>
        </authorList>
    </citation>
    <scope>NUCLEOTIDE SEQUENCE</scope>
</reference>
<dbReference type="PANTHER" id="PTHR13869">
    <property type="entry name" value="MYELIN P0 RELATED"/>
    <property type="match status" value="1"/>
</dbReference>
<evidence type="ECO:0000313" key="11">
    <source>
        <dbReference type="Proteomes" id="UP000683360"/>
    </source>
</evidence>
<dbReference type="PROSITE" id="PS50835">
    <property type="entry name" value="IG_LIKE"/>
    <property type="match status" value="1"/>
</dbReference>
<gene>
    <name evidence="10" type="ORF">MEDL_18582</name>
</gene>
<feature type="domain" description="Ig-like" evidence="9">
    <location>
        <begin position="164"/>
        <end position="250"/>
    </location>
</feature>
<evidence type="ECO:0000256" key="8">
    <source>
        <dbReference type="SAM" id="Phobius"/>
    </source>
</evidence>
<evidence type="ECO:0000256" key="7">
    <source>
        <dbReference type="ARBA" id="ARBA00023319"/>
    </source>
</evidence>
<keyword evidence="5 8" id="KW-0472">Membrane</keyword>
<sequence length="464" mass="53167">MLRTQYKFDLLTTENKRKRRGQDNKEREQSCIMPTERNNTNTPMRIGKTTESNIQEVLVRTGDTIILNCTCISQINGNWVGPNRSSSETDRLYEENLIPYTEGFKINTKLNKTNINVVGSYENKTCNLMIKEFSIDDEGIYKCQYVENYKTNNHVYKVLLKNPPDVSIDTTESQNKITLKCRASSDPWTYEFAKWEHLSQYGKHISYIGNTQNGTLVLEKNDYLNSGIYKCRVKNSVPDMKGEIYQKELVVVDYKGPPVFVSNNSFTWFAQYPKDAKIILKVFSSSKITNNDIRSTFPHDLCWIIMGSLVGGIIIICVCSHIYCYLKRANTCSSNIHQITPADNYDEVETINYNNAIFDHVHTVANMNNDSTLSIIEDSNILLRTDVVSSDDSSSIKQPGDGYENPYQAINTFDIDMHHYSSIVSCNYQNTIIFPLSGMTKTPNHVDITMDSLTNPWLVIYKRK</sequence>
<protein>
    <recommendedName>
        <fullName evidence="9">Ig-like domain-containing protein</fullName>
    </recommendedName>
</protein>
<comment type="subcellular location">
    <subcellularLocation>
        <location evidence="1">Membrane</location>
    </subcellularLocation>
</comment>
<evidence type="ECO:0000256" key="6">
    <source>
        <dbReference type="ARBA" id="ARBA00023157"/>
    </source>
</evidence>
<keyword evidence="6" id="KW-1015">Disulfide bond</keyword>
<dbReference type="GO" id="GO:0016020">
    <property type="term" value="C:membrane"/>
    <property type="evidence" value="ECO:0007669"/>
    <property type="project" value="UniProtKB-SubCell"/>
</dbReference>
<evidence type="ECO:0000256" key="4">
    <source>
        <dbReference type="ARBA" id="ARBA00022989"/>
    </source>
</evidence>
<dbReference type="InterPro" id="IPR036179">
    <property type="entry name" value="Ig-like_dom_sf"/>
</dbReference>
<evidence type="ECO:0000259" key="9">
    <source>
        <dbReference type="PROSITE" id="PS50835"/>
    </source>
</evidence>
<evidence type="ECO:0000313" key="10">
    <source>
        <dbReference type="EMBL" id="CAG2204095.1"/>
    </source>
</evidence>
<keyword evidence="3" id="KW-0732">Signal</keyword>
<dbReference type="Gene3D" id="2.60.40.10">
    <property type="entry name" value="Immunoglobulins"/>
    <property type="match status" value="2"/>
</dbReference>